<accession>A0A4U8UR45</accession>
<keyword evidence="2" id="KW-1185">Reference proteome</keyword>
<proteinExistence type="predicted"/>
<protein>
    <submittedName>
        <fullName evidence="1">Uncharacterized protein</fullName>
    </submittedName>
</protein>
<evidence type="ECO:0000313" key="1">
    <source>
        <dbReference type="EMBL" id="TMS35652.1"/>
    </source>
</evidence>
<sequence length="72" mass="8644">MQLAEDNTELGFELNISLFTNPEEEFDRLRRTRHVPLFTFQIHSSRCHLLRSVGTHDYFGKNFSRHQRHETV</sequence>
<evidence type="ECO:0000313" key="2">
    <source>
        <dbReference type="Proteomes" id="UP000298663"/>
    </source>
</evidence>
<reference evidence="1 2" key="2">
    <citation type="journal article" date="2019" name="G3 (Bethesda)">
        <title>Hybrid Assembly of the Genome of the Entomopathogenic Nematode Steinernema carpocapsae Identifies the X-Chromosome.</title>
        <authorList>
            <person name="Serra L."/>
            <person name="Macchietto M."/>
            <person name="Macias-Munoz A."/>
            <person name="McGill C.J."/>
            <person name="Rodriguez I.M."/>
            <person name="Rodriguez B."/>
            <person name="Murad R."/>
            <person name="Mortazavi A."/>
        </authorList>
    </citation>
    <scope>NUCLEOTIDE SEQUENCE [LARGE SCALE GENOMIC DNA]</scope>
    <source>
        <strain evidence="1 2">ALL</strain>
    </source>
</reference>
<comment type="caution">
    <text evidence="1">The sequence shown here is derived from an EMBL/GenBank/DDBJ whole genome shotgun (WGS) entry which is preliminary data.</text>
</comment>
<organism evidence="1 2">
    <name type="scientific">Steinernema carpocapsae</name>
    <name type="common">Entomopathogenic nematode</name>
    <dbReference type="NCBI Taxonomy" id="34508"/>
    <lineage>
        <taxon>Eukaryota</taxon>
        <taxon>Metazoa</taxon>
        <taxon>Ecdysozoa</taxon>
        <taxon>Nematoda</taxon>
        <taxon>Chromadorea</taxon>
        <taxon>Rhabditida</taxon>
        <taxon>Tylenchina</taxon>
        <taxon>Panagrolaimomorpha</taxon>
        <taxon>Strongyloidoidea</taxon>
        <taxon>Steinernematidae</taxon>
        <taxon>Steinernema</taxon>
    </lineage>
</organism>
<reference evidence="1 2" key="1">
    <citation type="journal article" date="2015" name="Genome Biol.">
        <title>Comparative genomics of Steinernema reveals deeply conserved gene regulatory networks.</title>
        <authorList>
            <person name="Dillman A.R."/>
            <person name="Macchietto M."/>
            <person name="Porter C.F."/>
            <person name="Rogers A."/>
            <person name="Williams B."/>
            <person name="Antoshechkin I."/>
            <person name="Lee M.M."/>
            <person name="Goodwin Z."/>
            <person name="Lu X."/>
            <person name="Lewis E.E."/>
            <person name="Goodrich-Blair H."/>
            <person name="Stock S.P."/>
            <person name="Adams B.J."/>
            <person name="Sternberg P.W."/>
            <person name="Mortazavi A."/>
        </authorList>
    </citation>
    <scope>NUCLEOTIDE SEQUENCE [LARGE SCALE GENOMIC DNA]</scope>
    <source>
        <strain evidence="1 2">ALL</strain>
    </source>
</reference>
<dbReference type="Proteomes" id="UP000298663">
    <property type="component" value="Unassembled WGS sequence"/>
</dbReference>
<dbReference type="AlphaFoldDB" id="A0A4U8UR45"/>
<gene>
    <name evidence="1" type="ORF">L596_003011</name>
</gene>
<dbReference type="EMBL" id="AZBU02000001">
    <property type="protein sequence ID" value="TMS35652.1"/>
    <property type="molecule type" value="Genomic_DNA"/>
</dbReference>
<name>A0A4U8UR45_STECR</name>